<dbReference type="SUPFAM" id="SSF56784">
    <property type="entry name" value="HAD-like"/>
    <property type="match status" value="1"/>
</dbReference>
<evidence type="ECO:0000313" key="3">
    <source>
        <dbReference type="Proteomes" id="UP000580474"/>
    </source>
</evidence>
<accession>A0A840NTL2</accession>
<dbReference type="InterPro" id="IPR036412">
    <property type="entry name" value="HAD-like_sf"/>
</dbReference>
<comment type="caution">
    <text evidence="2">The sequence shown here is derived from an EMBL/GenBank/DDBJ whole genome shotgun (WGS) entry which is preliminary data.</text>
</comment>
<dbReference type="Pfam" id="PF05141">
    <property type="entry name" value="DIT1_PvcA"/>
    <property type="match status" value="1"/>
</dbReference>
<organism evidence="2 3">
    <name type="scientific">Saccharopolyspora gloriosae</name>
    <dbReference type="NCBI Taxonomy" id="455344"/>
    <lineage>
        <taxon>Bacteria</taxon>
        <taxon>Bacillati</taxon>
        <taxon>Actinomycetota</taxon>
        <taxon>Actinomycetes</taxon>
        <taxon>Pseudonocardiales</taxon>
        <taxon>Pseudonocardiaceae</taxon>
        <taxon>Saccharopolyspora</taxon>
    </lineage>
</organism>
<evidence type="ECO:0008006" key="4">
    <source>
        <dbReference type="Google" id="ProtNLM"/>
    </source>
</evidence>
<dbReference type="EMBL" id="JACHIV010000001">
    <property type="protein sequence ID" value="MBB5072532.1"/>
    <property type="molecule type" value="Genomic_DNA"/>
</dbReference>
<dbReference type="AlphaFoldDB" id="A0A840NTL2"/>
<evidence type="ECO:0000256" key="1">
    <source>
        <dbReference type="SAM" id="MobiDB-lite"/>
    </source>
</evidence>
<name>A0A840NTL2_9PSEU</name>
<dbReference type="Gene3D" id="3.40.50.1000">
    <property type="entry name" value="HAD superfamily/HAD-like"/>
    <property type="match status" value="1"/>
</dbReference>
<evidence type="ECO:0000313" key="2">
    <source>
        <dbReference type="EMBL" id="MBB5072532.1"/>
    </source>
</evidence>
<gene>
    <name evidence="2" type="ORF">BJ969_005620</name>
</gene>
<dbReference type="InterPro" id="IPR023214">
    <property type="entry name" value="HAD_sf"/>
</dbReference>
<sequence>MTARTPVTRPASTTFDQVPPDPMWTDRPAQDLWAPLSVPEADRLLRDGGYDLRVRWRSGAFRLVGEGAGSGVPLGAEPTWAELYRLLVRLRRRRRRYDPGWLARLTGTLGAADPAGSGAAAGEDPLTRTVLDDPLLRMHCATLVPESARRAPGGAVARGTGALPAPPHPEHPGGTVAVRPDALLAPGPDGAPGLLRLVIDNRFAHREHELRFFVEHFVRPPLRAFRHALEVRRTALFAAPDALAFELSTELEATGRVITATAAPAPDEHTAREAARTLLAVFADLADGFRRIGYSPPRGDSVRAAIDRVLAEELRHLDRPTARLLARTELRPHVHHVDADQHTILRHVLDTVQDRTRRRRWNRELPQPAVVIDLDLCGIIPLRRTVEATRAVSGPRAGAPNGIPELADPDSLPVLPTYADSTWHTFLELTGLHEKYPEVDWRAVHAEFFRAFARPWNRLRTDEVNAGLARFVWDVRDAGGQVVFCTGRRERVRDHTAAVLEAAGVPDAPLLCMPDDRTRPIPELKVARLREFGELDVIAVFDDMHANRIALTKEYPAALAIAVEVPGLVVERRPGQPVPDRAPAIATFETEPRPRSGGSGPGLLSHAHSLEELQIGALRANRSARRWAVRLNRDEALELAHTVLADADRAADRLARAARDRFGLTGPVPESERLDRVVHALHHVLSRKQFLKGARSNYQVEHLRRDVEPFLREDRPIDVVLLGFPIKQCLNGLKASGPLPDLAEFGGVVRLREMQRAATAVHPPGLRFRILTDGRHFRPRPLSITGTYSSILREYADLAGLGETAVIEEVDAVAARRLDVDLPAERAERAARHRRLLTDALRGLDIAERPLRTLARVDQRAAGADPAVAPSVEMFREMLMSVVYSVPLSVPAGIERVAWARAVYADVYDLDGTAVPPMLRRSRVEVLRRAWHTVVRYLATMRVDEELGYEELLFPNRVRLTVSAARPGRCGFTYLGGSGLLPWQGTGALDRRGQLGADFAVSLQDRGFVPVYSPLIGPRQPWFVVPAEHTRLGAGGGMRLDPEFAATARLRRK</sequence>
<feature type="region of interest" description="Disordered" evidence="1">
    <location>
        <begin position="149"/>
        <end position="183"/>
    </location>
</feature>
<reference evidence="2 3" key="1">
    <citation type="submission" date="2020-08" db="EMBL/GenBank/DDBJ databases">
        <title>Sequencing the genomes of 1000 actinobacteria strains.</title>
        <authorList>
            <person name="Klenk H.-P."/>
        </authorList>
    </citation>
    <scope>NUCLEOTIDE SEQUENCE [LARGE SCALE GENOMIC DNA]</scope>
    <source>
        <strain evidence="2 3">DSM 45582</strain>
    </source>
</reference>
<protein>
    <recommendedName>
        <fullName evidence="4">Pyoverdine/dityrosine biosynthesis protein</fullName>
    </recommendedName>
</protein>
<feature type="compositionally biased region" description="Low complexity" evidence="1">
    <location>
        <begin position="150"/>
        <end position="162"/>
    </location>
</feature>
<dbReference type="RefSeq" id="WP_343071635.1">
    <property type="nucleotide sequence ID" value="NZ_JACHIV010000001.1"/>
</dbReference>
<keyword evidence="3" id="KW-1185">Reference proteome</keyword>
<proteinExistence type="predicted"/>
<dbReference type="Proteomes" id="UP000580474">
    <property type="component" value="Unassembled WGS sequence"/>
</dbReference>
<dbReference type="InterPro" id="IPR007817">
    <property type="entry name" value="Isocyanide_synthase_DIT1"/>
</dbReference>
<feature type="region of interest" description="Disordered" evidence="1">
    <location>
        <begin position="1"/>
        <end position="23"/>
    </location>
</feature>